<dbReference type="Proteomes" id="UP000557872">
    <property type="component" value="Unassembled WGS sequence"/>
</dbReference>
<dbReference type="RefSeq" id="WP_178931276.1">
    <property type="nucleotide sequence ID" value="NZ_JACBAZ010000001.1"/>
</dbReference>
<comment type="caution">
    <text evidence="3">The sequence shown here is derived from an EMBL/GenBank/DDBJ whole genome shotgun (WGS) entry which is preliminary data.</text>
</comment>
<proteinExistence type="predicted"/>
<keyword evidence="1" id="KW-0732">Signal</keyword>
<gene>
    <name evidence="3" type="ORF">HW115_04065</name>
</gene>
<feature type="domain" description="Ice-binding protein C-terminal" evidence="2">
    <location>
        <begin position="189"/>
        <end position="211"/>
    </location>
</feature>
<dbReference type="Pfam" id="PF07589">
    <property type="entry name" value="PEP-CTERM"/>
    <property type="match status" value="1"/>
</dbReference>
<evidence type="ECO:0000259" key="2">
    <source>
        <dbReference type="Pfam" id="PF07589"/>
    </source>
</evidence>
<feature type="chain" id="PRO_5032779311" evidence="1">
    <location>
        <begin position="21"/>
        <end position="212"/>
    </location>
</feature>
<dbReference type="AlphaFoldDB" id="A0A851GJC1"/>
<sequence length="212" mass="22120">MKHTTSILLALTTTVSLSSAAVTVISTDPTTYTDASTGEGNWHYQSLTLNDSGFTVTGGSLDANMNLESVTFAHDTASTTDGLYLVAMTDVQDTATIVAQSTNSINMTGLSGGDLLTWTFDSDTLSTSTQYFFAWYQDTSGDGIIGAGDTDADARIAMKGNVIAGQLRNAPTGGISTNDDAMMNIQLTAVPEPSSAALLGLGGLSLILRRRK</sequence>
<evidence type="ECO:0000313" key="3">
    <source>
        <dbReference type="EMBL" id="NWK54770.1"/>
    </source>
</evidence>
<dbReference type="NCBIfam" id="TIGR02595">
    <property type="entry name" value="PEP_CTERM"/>
    <property type="match status" value="1"/>
</dbReference>
<feature type="signal peptide" evidence="1">
    <location>
        <begin position="1"/>
        <end position="20"/>
    </location>
</feature>
<organism evidence="3 4">
    <name type="scientific">Oceaniferula marina</name>
    <dbReference type="NCBI Taxonomy" id="2748318"/>
    <lineage>
        <taxon>Bacteria</taxon>
        <taxon>Pseudomonadati</taxon>
        <taxon>Verrucomicrobiota</taxon>
        <taxon>Verrucomicrobiia</taxon>
        <taxon>Verrucomicrobiales</taxon>
        <taxon>Verrucomicrobiaceae</taxon>
        <taxon>Oceaniferula</taxon>
    </lineage>
</organism>
<dbReference type="EMBL" id="JACBAZ010000001">
    <property type="protein sequence ID" value="NWK54770.1"/>
    <property type="molecule type" value="Genomic_DNA"/>
</dbReference>
<protein>
    <submittedName>
        <fullName evidence="3">PEP-CTERM sorting domain-containing protein</fullName>
    </submittedName>
</protein>
<reference evidence="3 4" key="1">
    <citation type="submission" date="2020-07" db="EMBL/GenBank/DDBJ databases">
        <title>Roseicoccus Jingziensis gen. nov., sp. nov., isolated from coastal seawater.</title>
        <authorList>
            <person name="Feng X."/>
        </authorList>
    </citation>
    <scope>NUCLEOTIDE SEQUENCE [LARGE SCALE GENOMIC DNA]</scope>
    <source>
        <strain evidence="3 4">N1E253</strain>
    </source>
</reference>
<evidence type="ECO:0000256" key="1">
    <source>
        <dbReference type="SAM" id="SignalP"/>
    </source>
</evidence>
<accession>A0A851GJC1</accession>
<evidence type="ECO:0000313" key="4">
    <source>
        <dbReference type="Proteomes" id="UP000557872"/>
    </source>
</evidence>
<name>A0A851GJC1_9BACT</name>
<keyword evidence="4" id="KW-1185">Reference proteome</keyword>
<dbReference type="InterPro" id="IPR013424">
    <property type="entry name" value="Ice-binding_C"/>
</dbReference>